<dbReference type="RefSeq" id="XP_025565146.1">
    <property type="nucleotide sequence ID" value="XM_025702204.1"/>
</dbReference>
<organism evidence="2 3">
    <name type="scientific">Aspergillus vadensis (strain CBS 113365 / IMI 142717 / IBT 24658)</name>
    <dbReference type="NCBI Taxonomy" id="1448311"/>
    <lineage>
        <taxon>Eukaryota</taxon>
        <taxon>Fungi</taxon>
        <taxon>Dikarya</taxon>
        <taxon>Ascomycota</taxon>
        <taxon>Pezizomycotina</taxon>
        <taxon>Eurotiomycetes</taxon>
        <taxon>Eurotiomycetidae</taxon>
        <taxon>Eurotiales</taxon>
        <taxon>Aspergillaceae</taxon>
        <taxon>Aspergillus</taxon>
        <taxon>Aspergillus subgen. Circumdati</taxon>
    </lineage>
</organism>
<protein>
    <submittedName>
        <fullName evidence="2">Uncharacterized protein</fullName>
    </submittedName>
</protein>
<dbReference type="EMBL" id="KZ821619">
    <property type="protein sequence ID" value="PYH71352.1"/>
    <property type="molecule type" value="Genomic_DNA"/>
</dbReference>
<sequence>MLKIRPMRQDQDLDGPLWTSCRKELSMMLSRVRAIGPTNIFFSDVRLAGCQPPTGEIHFFYGRRQLTGKPDAERSRCHGLVDKGTNEKRGILSLWSGPYGKNAGSRSTVLGGASDDPL</sequence>
<reference evidence="2" key="1">
    <citation type="submission" date="2016-12" db="EMBL/GenBank/DDBJ databases">
        <title>The genomes of Aspergillus section Nigri reveals drivers in fungal speciation.</title>
        <authorList>
            <consortium name="DOE Joint Genome Institute"/>
            <person name="Vesth T.C."/>
            <person name="Nybo J."/>
            <person name="Theobald S."/>
            <person name="Brandl J."/>
            <person name="Frisvad J.C."/>
            <person name="Nielsen K.F."/>
            <person name="Lyhne E.K."/>
            <person name="Kogle M.E."/>
            <person name="Kuo A."/>
            <person name="Riley R."/>
            <person name="Clum A."/>
            <person name="Nolan M."/>
            <person name="Lipzen A."/>
            <person name="Salamov A."/>
            <person name="Henrissat B."/>
            <person name="Wiebenga A."/>
            <person name="De Vries R.P."/>
            <person name="Grigoriev I.V."/>
            <person name="Mortensen U.H."/>
            <person name="Andersen M.R."/>
            <person name="Baker S.E."/>
        </authorList>
    </citation>
    <scope>NUCLEOTIDE SEQUENCE [LARGE SCALE GENOMIC DNA]</scope>
    <source>
        <strain evidence="2">CBS 113365</strain>
    </source>
</reference>
<proteinExistence type="predicted"/>
<evidence type="ECO:0000313" key="2">
    <source>
        <dbReference type="EMBL" id="PYH71352.1"/>
    </source>
</evidence>
<keyword evidence="3" id="KW-1185">Reference proteome</keyword>
<name>A0A319CSW2_ASPVC</name>
<gene>
    <name evidence="2" type="ORF">BO88DRAFT_249578</name>
</gene>
<dbReference type="AlphaFoldDB" id="A0A319CSW2"/>
<feature type="region of interest" description="Disordered" evidence="1">
    <location>
        <begin position="99"/>
        <end position="118"/>
    </location>
</feature>
<accession>A0A319CSW2</accession>
<dbReference type="GeneID" id="37206796"/>
<evidence type="ECO:0000313" key="3">
    <source>
        <dbReference type="Proteomes" id="UP000248405"/>
    </source>
</evidence>
<evidence type="ECO:0000256" key="1">
    <source>
        <dbReference type="SAM" id="MobiDB-lite"/>
    </source>
</evidence>
<dbReference type="Proteomes" id="UP000248405">
    <property type="component" value="Unassembled WGS sequence"/>
</dbReference>